<sequence>MSSIGVACAEVYVKQKRQMEKIKRMEEERVRRGESVVEEDKVGGSASTSGKCKKKVHPDKCLGKKKVHPGNFPASESEGKQGEARDNVA</sequence>
<keyword evidence="2" id="KW-1185">Reference proteome</keyword>
<gene>
    <name evidence="1" type="ORF">POPTR_007G086400v4</name>
</gene>
<dbReference type="Proteomes" id="UP000006729">
    <property type="component" value="Chromosome 7"/>
</dbReference>
<name>A0ACC0SQD3_POPTR</name>
<proteinExistence type="predicted"/>
<reference evidence="1 2" key="1">
    <citation type="journal article" date="2006" name="Science">
        <title>The genome of black cottonwood, Populus trichocarpa (Torr. &amp; Gray).</title>
        <authorList>
            <person name="Tuskan G.A."/>
            <person name="Difazio S."/>
            <person name="Jansson S."/>
            <person name="Bohlmann J."/>
            <person name="Grigoriev I."/>
            <person name="Hellsten U."/>
            <person name="Putnam N."/>
            <person name="Ralph S."/>
            <person name="Rombauts S."/>
            <person name="Salamov A."/>
            <person name="Schein J."/>
            <person name="Sterck L."/>
            <person name="Aerts A."/>
            <person name="Bhalerao R.R."/>
            <person name="Bhalerao R.P."/>
            <person name="Blaudez D."/>
            <person name="Boerjan W."/>
            <person name="Brun A."/>
            <person name="Brunner A."/>
            <person name="Busov V."/>
            <person name="Campbell M."/>
            <person name="Carlson J."/>
            <person name="Chalot M."/>
            <person name="Chapman J."/>
            <person name="Chen G.L."/>
            <person name="Cooper D."/>
            <person name="Coutinho P.M."/>
            <person name="Couturier J."/>
            <person name="Covert S."/>
            <person name="Cronk Q."/>
            <person name="Cunningham R."/>
            <person name="Davis J."/>
            <person name="Degroeve S."/>
            <person name="Dejardin A."/>
            <person name="Depamphilis C."/>
            <person name="Detter J."/>
            <person name="Dirks B."/>
            <person name="Dubchak I."/>
            <person name="Duplessis S."/>
            <person name="Ehlting J."/>
            <person name="Ellis B."/>
            <person name="Gendler K."/>
            <person name="Goodstein D."/>
            <person name="Gribskov M."/>
            <person name="Grimwood J."/>
            <person name="Groover A."/>
            <person name="Gunter L."/>
            <person name="Hamberger B."/>
            <person name="Heinze B."/>
            <person name="Helariutta Y."/>
            <person name="Henrissat B."/>
            <person name="Holligan D."/>
            <person name="Holt R."/>
            <person name="Huang W."/>
            <person name="Islam-Faridi N."/>
            <person name="Jones S."/>
            <person name="Jones-Rhoades M."/>
            <person name="Jorgensen R."/>
            <person name="Joshi C."/>
            <person name="Kangasjarvi J."/>
            <person name="Karlsson J."/>
            <person name="Kelleher C."/>
            <person name="Kirkpatrick R."/>
            <person name="Kirst M."/>
            <person name="Kohler A."/>
            <person name="Kalluri U."/>
            <person name="Larimer F."/>
            <person name="Leebens-Mack J."/>
            <person name="Leple J.C."/>
            <person name="Locascio P."/>
            <person name="Lou Y."/>
            <person name="Lucas S."/>
            <person name="Martin F."/>
            <person name="Montanini B."/>
            <person name="Napoli C."/>
            <person name="Nelson D.R."/>
            <person name="Nelson C."/>
            <person name="Nieminen K."/>
            <person name="Nilsson O."/>
            <person name="Pereda V."/>
            <person name="Peter G."/>
            <person name="Philippe R."/>
            <person name="Pilate G."/>
            <person name="Poliakov A."/>
            <person name="Razumovskaya J."/>
            <person name="Richardson P."/>
            <person name="Rinaldi C."/>
            <person name="Ritland K."/>
            <person name="Rouze P."/>
            <person name="Ryaboy D."/>
            <person name="Schmutz J."/>
            <person name="Schrader J."/>
            <person name="Segerman B."/>
            <person name="Shin H."/>
            <person name="Siddiqui A."/>
            <person name="Sterky F."/>
            <person name="Terry A."/>
            <person name="Tsai C.J."/>
            <person name="Uberbacher E."/>
            <person name="Unneberg P."/>
            <person name="Vahala J."/>
            <person name="Wall K."/>
            <person name="Wessler S."/>
            <person name="Yang G."/>
            <person name="Yin T."/>
            <person name="Douglas C."/>
            <person name="Marra M."/>
            <person name="Sandberg G."/>
            <person name="Van de Peer Y."/>
            <person name="Rokhsar D."/>
        </authorList>
    </citation>
    <scope>NUCLEOTIDE SEQUENCE [LARGE SCALE GENOMIC DNA]</scope>
    <source>
        <strain evidence="2">cv. Nisqually</strain>
    </source>
</reference>
<protein>
    <submittedName>
        <fullName evidence="1">Uncharacterized protein</fullName>
    </submittedName>
</protein>
<comment type="caution">
    <text evidence="1">The sequence shown here is derived from an EMBL/GenBank/DDBJ whole genome shotgun (WGS) entry which is preliminary data.</text>
</comment>
<evidence type="ECO:0000313" key="2">
    <source>
        <dbReference type="Proteomes" id="UP000006729"/>
    </source>
</evidence>
<accession>A0ACC0SQD3</accession>
<organism evidence="1 2">
    <name type="scientific">Populus trichocarpa</name>
    <name type="common">Western balsam poplar</name>
    <name type="synonym">Populus balsamifera subsp. trichocarpa</name>
    <dbReference type="NCBI Taxonomy" id="3694"/>
    <lineage>
        <taxon>Eukaryota</taxon>
        <taxon>Viridiplantae</taxon>
        <taxon>Streptophyta</taxon>
        <taxon>Embryophyta</taxon>
        <taxon>Tracheophyta</taxon>
        <taxon>Spermatophyta</taxon>
        <taxon>Magnoliopsida</taxon>
        <taxon>eudicotyledons</taxon>
        <taxon>Gunneridae</taxon>
        <taxon>Pentapetalae</taxon>
        <taxon>rosids</taxon>
        <taxon>fabids</taxon>
        <taxon>Malpighiales</taxon>
        <taxon>Salicaceae</taxon>
        <taxon>Saliceae</taxon>
        <taxon>Populus</taxon>
    </lineage>
</organism>
<dbReference type="EMBL" id="CM009296">
    <property type="protein sequence ID" value="KAI9391433.1"/>
    <property type="molecule type" value="Genomic_DNA"/>
</dbReference>
<evidence type="ECO:0000313" key="1">
    <source>
        <dbReference type="EMBL" id="KAI9391433.1"/>
    </source>
</evidence>